<evidence type="ECO:0000256" key="1">
    <source>
        <dbReference type="SAM" id="Coils"/>
    </source>
</evidence>
<reference evidence="2 3" key="1">
    <citation type="submission" date="2019-08" db="EMBL/GenBank/DDBJ databases">
        <title>Genome of Vicingus serpentipes NCIMB 15042.</title>
        <authorList>
            <person name="Bowman J.P."/>
        </authorList>
    </citation>
    <scope>NUCLEOTIDE SEQUENCE [LARGE SCALE GENOMIC DNA]</scope>
    <source>
        <strain evidence="2 3">NCIMB 15042</strain>
    </source>
</reference>
<accession>A0A5C6RSS9</accession>
<name>A0A5C6RSS9_9FLAO</name>
<dbReference type="OrthoDB" id="1467932at2"/>
<evidence type="ECO:0000313" key="2">
    <source>
        <dbReference type="EMBL" id="TXB65313.1"/>
    </source>
</evidence>
<dbReference type="Gene3D" id="1.10.287.1490">
    <property type="match status" value="1"/>
</dbReference>
<keyword evidence="1" id="KW-0175">Coiled coil</keyword>
<feature type="coiled-coil region" evidence="1">
    <location>
        <begin position="1"/>
        <end position="63"/>
    </location>
</feature>
<dbReference type="RefSeq" id="WP_147100234.1">
    <property type="nucleotide sequence ID" value="NZ_VOOS01000003.1"/>
</dbReference>
<dbReference type="AlphaFoldDB" id="A0A5C6RSS9"/>
<keyword evidence="3" id="KW-1185">Reference proteome</keyword>
<dbReference type="EMBL" id="VOOS01000003">
    <property type="protein sequence ID" value="TXB65313.1"/>
    <property type="molecule type" value="Genomic_DNA"/>
</dbReference>
<sequence length="94" mass="10713">MKDLSSQITGLKKKAKQLVENYQSVKKENNKLKEEVDRLVKNLDEKNQQVMELTNKVNVLKISGSVGNESTKDVKLKINELVREIDSCIAQINK</sequence>
<dbReference type="Proteomes" id="UP000321721">
    <property type="component" value="Unassembled WGS sequence"/>
</dbReference>
<organism evidence="2 3">
    <name type="scientific">Vicingus serpentipes</name>
    <dbReference type="NCBI Taxonomy" id="1926625"/>
    <lineage>
        <taxon>Bacteria</taxon>
        <taxon>Pseudomonadati</taxon>
        <taxon>Bacteroidota</taxon>
        <taxon>Flavobacteriia</taxon>
        <taxon>Flavobacteriales</taxon>
        <taxon>Vicingaceae</taxon>
        <taxon>Vicingus</taxon>
    </lineage>
</organism>
<gene>
    <name evidence="2" type="ORF">FRY74_07785</name>
</gene>
<evidence type="ECO:0000313" key="3">
    <source>
        <dbReference type="Proteomes" id="UP000321721"/>
    </source>
</evidence>
<comment type="caution">
    <text evidence="2">The sequence shown here is derived from an EMBL/GenBank/DDBJ whole genome shotgun (WGS) entry which is preliminary data.</text>
</comment>
<proteinExistence type="predicted"/>
<protein>
    <submittedName>
        <fullName evidence="2">Uncharacterized protein</fullName>
    </submittedName>
</protein>